<feature type="transmembrane region" description="Helical" evidence="6">
    <location>
        <begin position="218"/>
        <end position="238"/>
    </location>
</feature>
<keyword evidence="9" id="KW-1185">Reference proteome</keyword>
<comment type="subcellular location">
    <subcellularLocation>
        <location evidence="1">Cell membrane</location>
        <topology evidence="1">Multi-pass membrane protein</topology>
    </subcellularLocation>
</comment>
<evidence type="ECO:0000313" key="8">
    <source>
        <dbReference type="EMBL" id="MDA0645828.1"/>
    </source>
</evidence>
<dbReference type="RefSeq" id="WP_187281040.1">
    <property type="nucleotide sequence ID" value="NZ_BAABFD010000001.1"/>
</dbReference>
<evidence type="ECO:0000256" key="3">
    <source>
        <dbReference type="ARBA" id="ARBA00022692"/>
    </source>
</evidence>
<dbReference type="SUPFAM" id="SSF103473">
    <property type="entry name" value="MFS general substrate transporter"/>
    <property type="match status" value="1"/>
</dbReference>
<feature type="domain" description="Major facilitator superfamily (MFS) profile" evidence="7">
    <location>
        <begin position="1"/>
        <end position="189"/>
    </location>
</feature>
<feature type="domain" description="Major facilitator superfamily (MFS) profile" evidence="7">
    <location>
        <begin position="197"/>
        <end position="407"/>
    </location>
</feature>
<evidence type="ECO:0000256" key="1">
    <source>
        <dbReference type="ARBA" id="ARBA00004651"/>
    </source>
</evidence>
<feature type="transmembrane region" description="Helical" evidence="6">
    <location>
        <begin position="368"/>
        <end position="387"/>
    </location>
</feature>
<feature type="transmembrane region" description="Helical" evidence="6">
    <location>
        <begin position="73"/>
        <end position="92"/>
    </location>
</feature>
<feature type="transmembrane region" description="Helical" evidence="6">
    <location>
        <begin position="12"/>
        <end position="35"/>
    </location>
</feature>
<evidence type="ECO:0000256" key="5">
    <source>
        <dbReference type="ARBA" id="ARBA00023136"/>
    </source>
</evidence>
<dbReference type="PROSITE" id="PS50850">
    <property type="entry name" value="MFS"/>
    <property type="match status" value="2"/>
</dbReference>
<accession>A0ABT4T9M4</accession>
<organism evidence="8 9">
    <name type="scientific">Nonomuraea ferruginea</name>
    <dbReference type="NCBI Taxonomy" id="46174"/>
    <lineage>
        <taxon>Bacteria</taxon>
        <taxon>Bacillati</taxon>
        <taxon>Actinomycetota</taxon>
        <taxon>Actinomycetes</taxon>
        <taxon>Streptosporangiales</taxon>
        <taxon>Streptosporangiaceae</taxon>
        <taxon>Nonomuraea</taxon>
    </lineage>
</organism>
<evidence type="ECO:0000256" key="2">
    <source>
        <dbReference type="ARBA" id="ARBA00022475"/>
    </source>
</evidence>
<feature type="transmembrane region" description="Helical" evidence="6">
    <location>
        <begin position="144"/>
        <end position="160"/>
    </location>
</feature>
<feature type="transmembrane region" description="Helical" evidence="6">
    <location>
        <begin position="250"/>
        <end position="273"/>
    </location>
</feature>
<evidence type="ECO:0000313" key="9">
    <source>
        <dbReference type="Proteomes" id="UP001212498"/>
    </source>
</evidence>
<keyword evidence="4 6" id="KW-1133">Transmembrane helix</keyword>
<keyword evidence="5 6" id="KW-0472">Membrane</keyword>
<dbReference type="PANTHER" id="PTHR23513">
    <property type="entry name" value="INTEGRAL MEMBRANE EFFLUX PROTEIN-RELATED"/>
    <property type="match status" value="1"/>
</dbReference>
<evidence type="ECO:0000256" key="4">
    <source>
        <dbReference type="ARBA" id="ARBA00022989"/>
    </source>
</evidence>
<feature type="transmembrane region" description="Helical" evidence="6">
    <location>
        <begin position="338"/>
        <end position="362"/>
    </location>
</feature>
<feature type="transmembrane region" description="Helical" evidence="6">
    <location>
        <begin position="280"/>
        <end position="298"/>
    </location>
</feature>
<feature type="transmembrane region" description="Helical" evidence="6">
    <location>
        <begin position="166"/>
        <end position="184"/>
    </location>
</feature>
<dbReference type="InterPro" id="IPR011701">
    <property type="entry name" value="MFS"/>
</dbReference>
<dbReference type="CDD" id="cd06173">
    <property type="entry name" value="MFS_MefA_like"/>
    <property type="match status" value="1"/>
</dbReference>
<protein>
    <submittedName>
        <fullName evidence="8">MFS transporter</fullName>
    </submittedName>
</protein>
<dbReference type="InterPro" id="IPR020846">
    <property type="entry name" value="MFS_dom"/>
</dbReference>
<dbReference type="Proteomes" id="UP001212498">
    <property type="component" value="Unassembled WGS sequence"/>
</dbReference>
<dbReference type="Gene3D" id="1.20.1250.20">
    <property type="entry name" value="MFS general substrate transporter like domains"/>
    <property type="match status" value="1"/>
</dbReference>
<dbReference type="PANTHER" id="PTHR23513:SF6">
    <property type="entry name" value="MAJOR FACILITATOR SUPERFAMILY ASSOCIATED DOMAIN-CONTAINING PROTEIN"/>
    <property type="match status" value="1"/>
</dbReference>
<evidence type="ECO:0000259" key="7">
    <source>
        <dbReference type="PROSITE" id="PS50850"/>
    </source>
</evidence>
<feature type="transmembrane region" description="Helical" evidence="6">
    <location>
        <begin position="47"/>
        <end position="66"/>
    </location>
</feature>
<comment type="caution">
    <text evidence="8">The sequence shown here is derived from an EMBL/GenBank/DDBJ whole genome shotgun (WGS) entry which is preliminary data.</text>
</comment>
<reference evidence="8 9" key="1">
    <citation type="submission" date="2022-11" db="EMBL/GenBank/DDBJ databases">
        <title>Nonomuraea corallina sp. nov., a new species of the genus Nonomuraea isolated from sea side sediment in Thai sea.</title>
        <authorList>
            <person name="Ngamcharungchit C."/>
            <person name="Matsumoto A."/>
            <person name="Suriyachadkun C."/>
            <person name="Panbangred W."/>
            <person name="Inahashi Y."/>
            <person name="Intra B."/>
        </authorList>
    </citation>
    <scope>NUCLEOTIDE SEQUENCE [LARGE SCALE GENOMIC DNA]</scope>
    <source>
        <strain evidence="8 9">DSM 43553</strain>
    </source>
</reference>
<gene>
    <name evidence="8" type="ORF">OUY24_34835</name>
</gene>
<keyword evidence="3 6" id="KW-0812">Transmembrane</keyword>
<dbReference type="Pfam" id="PF07690">
    <property type="entry name" value="MFS_1"/>
    <property type="match status" value="1"/>
</dbReference>
<feature type="transmembrane region" description="Helical" evidence="6">
    <location>
        <begin position="304"/>
        <end position="326"/>
    </location>
</feature>
<name>A0ABT4T9M4_9ACTN</name>
<dbReference type="EMBL" id="JAPNUD010000157">
    <property type="protein sequence ID" value="MDA0645828.1"/>
    <property type="molecule type" value="Genomic_DNA"/>
</dbReference>
<evidence type="ECO:0000256" key="6">
    <source>
        <dbReference type="SAM" id="Phobius"/>
    </source>
</evidence>
<dbReference type="InterPro" id="IPR036259">
    <property type="entry name" value="MFS_trans_sf"/>
</dbReference>
<keyword evidence="2" id="KW-1003">Cell membrane</keyword>
<feature type="transmembrane region" description="Helical" evidence="6">
    <location>
        <begin position="98"/>
        <end position="123"/>
    </location>
</feature>
<sequence length="407" mass="42311">MAQLLKRPQMRFYILGDVLSNLGDYALFLAMAIWVKTLTGSTPAAGLVMFAFAGGSLVLPLSGLLVDRFRRRPLLAASYLSSAAVVLLLLLVDDRDDVWLVYVIMFLYGALGSVTGPAQNALLPAVVPEDQLGDANGTVQAMRGLLRVFAPIIGAGVFVWQGAQVVVVIDAVVFVVAAVAVLLIRVSEPRPTRTGQSLIAETTGGLRFLRDAANLRRLVIACALTMLVIGFFESIAIAVVTEGLARQATFLAVLAGAQAVGTIAGGALAGGVIRRAGERGLVVVALVMVGASSLLLTVPIAPVVIAGMLVLGVAAPWIVIGATTSLQRRTPEDLRGRVFAAFEFGVTVPQVASIAVGASLIAALDYRVMLGVVCAVVLLAALVLGTGRPDEPPAAESPDAEQDAVTR</sequence>
<proteinExistence type="predicted"/>